<dbReference type="AlphaFoldDB" id="A0A7M2X589"/>
<dbReference type="Proteomes" id="UP000593765">
    <property type="component" value="Chromosome"/>
</dbReference>
<dbReference type="InterPro" id="IPR036208">
    <property type="entry name" value="VHL_sf"/>
</dbReference>
<dbReference type="EMBL" id="CP063458">
    <property type="protein sequence ID" value="QOV92562.1"/>
    <property type="molecule type" value="Genomic_DNA"/>
</dbReference>
<evidence type="ECO:0000313" key="1">
    <source>
        <dbReference type="EMBL" id="QOV92562.1"/>
    </source>
</evidence>
<keyword evidence="2" id="KW-1185">Reference proteome</keyword>
<name>A0A7M2X589_9BACT</name>
<organism evidence="1 2">
    <name type="scientific">Humisphaera borealis</name>
    <dbReference type="NCBI Taxonomy" id="2807512"/>
    <lineage>
        <taxon>Bacteria</taxon>
        <taxon>Pseudomonadati</taxon>
        <taxon>Planctomycetota</taxon>
        <taxon>Phycisphaerae</taxon>
        <taxon>Tepidisphaerales</taxon>
        <taxon>Tepidisphaeraceae</taxon>
        <taxon>Humisphaera</taxon>
    </lineage>
</organism>
<protein>
    <recommendedName>
        <fullName evidence="3">von Hippel-Lindau disease tumour suppressor beta domain-containing protein</fullName>
    </recommendedName>
</protein>
<evidence type="ECO:0008006" key="3">
    <source>
        <dbReference type="Google" id="ProtNLM"/>
    </source>
</evidence>
<dbReference type="SUPFAM" id="SSF49468">
    <property type="entry name" value="VHL"/>
    <property type="match status" value="1"/>
</dbReference>
<dbReference type="KEGG" id="hbs:IPV69_26655"/>
<proteinExistence type="predicted"/>
<dbReference type="InterPro" id="IPR037140">
    <property type="entry name" value="VHL_beta_dom_sf"/>
</dbReference>
<sequence>MLAFAAATMPAASAADAPDARRPKLQIINGSPQPIDIFWLRSDNDRVANGSVSPGKNTIISTEIGHRFVVVGREDKSEAAVTSLVPVQGFRFDPKGRDGVPAFYTQQVSANGFPIVASAKVNPYALKEAAYLVDIMLAKRPDVRDAMIKSGARMCVMAHNEYTTDLPEFARMATARVPGFSKIDPKDYWDARARGLGGSETDPYCTVAEENVLGYPGDPYVKECILIHEFAHNIHLRGMLNVDPTFDTRLKATYDAAMKAGLWKGKYASVNHSEYFAEGVQSWFDDNRVNDHDHNHVHLRSQLIEYDPGLAAMCREVFGDTELKYSKPATRLVGHMEGYDPSKAPTFEWPQRLKQANEDIKAKARAREKAANGDAKP</sequence>
<evidence type="ECO:0000313" key="2">
    <source>
        <dbReference type="Proteomes" id="UP000593765"/>
    </source>
</evidence>
<accession>A0A7M2X589</accession>
<dbReference type="SUPFAM" id="SSF55486">
    <property type="entry name" value="Metalloproteases ('zincins'), catalytic domain"/>
    <property type="match status" value="1"/>
</dbReference>
<dbReference type="Gene3D" id="2.60.40.780">
    <property type="entry name" value="von Hippel-Lindau disease tumour suppressor, beta domain"/>
    <property type="match status" value="1"/>
</dbReference>
<reference evidence="1 2" key="1">
    <citation type="submission" date="2020-10" db="EMBL/GenBank/DDBJ databases">
        <title>Wide distribution of Phycisphaera-like planctomycetes from WD2101 soil group in peatlands and genome analysis of the first cultivated representative.</title>
        <authorList>
            <person name="Dedysh S.N."/>
            <person name="Beletsky A.V."/>
            <person name="Ivanova A."/>
            <person name="Kulichevskaya I.S."/>
            <person name="Suzina N.E."/>
            <person name="Philippov D.A."/>
            <person name="Rakitin A.L."/>
            <person name="Mardanov A.V."/>
            <person name="Ravin N.V."/>
        </authorList>
    </citation>
    <scope>NUCLEOTIDE SEQUENCE [LARGE SCALE GENOMIC DNA]</scope>
    <source>
        <strain evidence="1 2">M1803</strain>
    </source>
</reference>
<gene>
    <name evidence="1" type="ORF">IPV69_26655</name>
</gene>